<accession>A0A8K0SGN4</accession>
<evidence type="ECO:0000256" key="3">
    <source>
        <dbReference type="ARBA" id="ARBA00022833"/>
    </source>
</evidence>
<dbReference type="InterPro" id="IPR052355">
    <property type="entry name" value="CENP-V-like"/>
</dbReference>
<dbReference type="PANTHER" id="PTHR28620">
    <property type="entry name" value="CENTROMERE PROTEIN V"/>
    <property type="match status" value="1"/>
</dbReference>
<evidence type="ECO:0000259" key="4">
    <source>
        <dbReference type="PROSITE" id="PS51891"/>
    </source>
</evidence>
<evidence type="ECO:0000313" key="5">
    <source>
        <dbReference type="EMBL" id="KAH7305844.1"/>
    </source>
</evidence>
<gene>
    <name evidence="5" type="ORF">B0I35DRAFT_443373</name>
</gene>
<organism evidence="5 6">
    <name type="scientific">Stachybotrys elegans</name>
    <dbReference type="NCBI Taxonomy" id="80388"/>
    <lineage>
        <taxon>Eukaryota</taxon>
        <taxon>Fungi</taxon>
        <taxon>Dikarya</taxon>
        <taxon>Ascomycota</taxon>
        <taxon>Pezizomycotina</taxon>
        <taxon>Sordariomycetes</taxon>
        <taxon>Hypocreomycetidae</taxon>
        <taxon>Hypocreales</taxon>
        <taxon>Stachybotryaceae</taxon>
        <taxon>Stachybotrys</taxon>
    </lineage>
</organism>
<dbReference type="Pfam" id="PF04828">
    <property type="entry name" value="GFA"/>
    <property type="match status" value="1"/>
</dbReference>
<dbReference type="EMBL" id="JAGPNK010000017">
    <property type="protein sequence ID" value="KAH7305844.1"/>
    <property type="molecule type" value="Genomic_DNA"/>
</dbReference>
<sequence length="201" mass="22772">MAEVQQQRRPFHGSCHCGAVRYLVFLNIPHQAPKDKGKEQQNIYRCNCTACHKTGIFHVRVHSSPDDFLLLSPQDPMSELGNYKCGAYLNFFFCKTCAVRPFTFMGEGEVIEVDLSSLGVSGAEPGVKTKAWRPKKEGWIEGRTTHGCYLSVNGYTVDAGQEGFDLREWSEKKLVGYEDYLRSDSDRQPMSWERPYPGGAY</sequence>
<keyword evidence="3" id="KW-0862">Zinc</keyword>
<name>A0A8K0SGN4_9HYPO</name>
<evidence type="ECO:0000313" key="6">
    <source>
        <dbReference type="Proteomes" id="UP000813444"/>
    </source>
</evidence>
<dbReference type="PROSITE" id="PS51891">
    <property type="entry name" value="CENP_V_GFA"/>
    <property type="match status" value="1"/>
</dbReference>
<dbReference type="SUPFAM" id="SSF51316">
    <property type="entry name" value="Mss4-like"/>
    <property type="match status" value="1"/>
</dbReference>
<dbReference type="AlphaFoldDB" id="A0A8K0SGN4"/>
<feature type="domain" description="CENP-V/GFA" evidence="4">
    <location>
        <begin position="11"/>
        <end position="133"/>
    </location>
</feature>
<reference evidence="5" key="1">
    <citation type="journal article" date="2021" name="Nat. Commun.">
        <title>Genetic determinants of endophytism in the Arabidopsis root mycobiome.</title>
        <authorList>
            <person name="Mesny F."/>
            <person name="Miyauchi S."/>
            <person name="Thiergart T."/>
            <person name="Pickel B."/>
            <person name="Atanasova L."/>
            <person name="Karlsson M."/>
            <person name="Huettel B."/>
            <person name="Barry K.W."/>
            <person name="Haridas S."/>
            <person name="Chen C."/>
            <person name="Bauer D."/>
            <person name="Andreopoulos W."/>
            <person name="Pangilinan J."/>
            <person name="LaButti K."/>
            <person name="Riley R."/>
            <person name="Lipzen A."/>
            <person name="Clum A."/>
            <person name="Drula E."/>
            <person name="Henrissat B."/>
            <person name="Kohler A."/>
            <person name="Grigoriev I.V."/>
            <person name="Martin F.M."/>
            <person name="Hacquard S."/>
        </authorList>
    </citation>
    <scope>NUCLEOTIDE SEQUENCE</scope>
    <source>
        <strain evidence="5">MPI-CAGE-CH-0235</strain>
    </source>
</reference>
<evidence type="ECO:0000256" key="1">
    <source>
        <dbReference type="ARBA" id="ARBA00005495"/>
    </source>
</evidence>
<protein>
    <submittedName>
        <fullName evidence="5">DUF636 domain-containing protein</fullName>
    </submittedName>
</protein>
<comment type="similarity">
    <text evidence="1">Belongs to the Gfa family.</text>
</comment>
<dbReference type="Gene3D" id="2.170.150.70">
    <property type="match status" value="1"/>
</dbReference>
<dbReference type="InterPro" id="IPR011057">
    <property type="entry name" value="Mss4-like_sf"/>
</dbReference>
<keyword evidence="2" id="KW-0479">Metal-binding</keyword>
<dbReference type="PANTHER" id="PTHR28620:SF1">
    <property type="entry name" value="CENP-V_GFA DOMAIN-CONTAINING PROTEIN"/>
    <property type="match status" value="1"/>
</dbReference>
<evidence type="ECO:0000256" key="2">
    <source>
        <dbReference type="ARBA" id="ARBA00022723"/>
    </source>
</evidence>
<dbReference type="OrthoDB" id="3930719at2759"/>
<dbReference type="InterPro" id="IPR006913">
    <property type="entry name" value="CENP-V/GFA"/>
</dbReference>
<dbReference type="GO" id="GO:0046872">
    <property type="term" value="F:metal ion binding"/>
    <property type="evidence" value="ECO:0007669"/>
    <property type="project" value="UniProtKB-KW"/>
</dbReference>
<dbReference type="GO" id="GO:0016846">
    <property type="term" value="F:carbon-sulfur lyase activity"/>
    <property type="evidence" value="ECO:0007669"/>
    <property type="project" value="InterPro"/>
</dbReference>
<dbReference type="Proteomes" id="UP000813444">
    <property type="component" value="Unassembled WGS sequence"/>
</dbReference>
<comment type="caution">
    <text evidence="5">The sequence shown here is derived from an EMBL/GenBank/DDBJ whole genome shotgun (WGS) entry which is preliminary data.</text>
</comment>
<proteinExistence type="inferred from homology"/>
<keyword evidence="6" id="KW-1185">Reference proteome</keyword>